<feature type="compositionally biased region" description="Low complexity" evidence="1">
    <location>
        <begin position="108"/>
        <end position="117"/>
    </location>
</feature>
<comment type="caution">
    <text evidence="3">The sequence shown here is derived from an EMBL/GenBank/DDBJ whole genome shotgun (WGS) entry which is preliminary data.</text>
</comment>
<evidence type="ECO:0000256" key="2">
    <source>
        <dbReference type="SAM" id="Phobius"/>
    </source>
</evidence>
<feature type="transmembrane region" description="Helical" evidence="2">
    <location>
        <begin position="289"/>
        <end position="310"/>
    </location>
</feature>
<name>A0ABQ8JV35_DERPT</name>
<feature type="transmembrane region" description="Helical" evidence="2">
    <location>
        <begin position="239"/>
        <end position="262"/>
    </location>
</feature>
<evidence type="ECO:0000313" key="3">
    <source>
        <dbReference type="EMBL" id="KAH9426449.1"/>
    </source>
</evidence>
<keyword evidence="2" id="KW-1133">Transmembrane helix</keyword>
<dbReference type="Proteomes" id="UP000887458">
    <property type="component" value="Unassembled WGS sequence"/>
</dbReference>
<proteinExistence type="predicted"/>
<reference evidence="3 4" key="1">
    <citation type="journal article" date="2018" name="J. Allergy Clin. Immunol.">
        <title>High-quality assembly of Dermatophagoides pteronyssinus genome and transcriptome reveals a wide range of novel allergens.</title>
        <authorList>
            <person name="Liu X.Y."/>
            <person name="Yang K.Y."/>
            <person name="Wang M.Q."/>
            <person name="Kwok J.S."/>
            <person name="Zeng X."/>
            <person name="Yang Z."/>
            <person name="Xiao X.J."/>
            <person name="Lau C.P."/>
            <person name="Li Y."/>
            <person name="Huang Z.M."/>
            <person name="Ba J.G."/>
            <person name="Yim A.K."/>
            <person name="Ouyang C.Y."/>
            <person name="Ngai S.M."/>
            <person name="Chan T.F."/>
            <person name="Leung E.L."/>
            <person name="Liu L."/>
            <person name="Liu Z.G."/>
            <person name="Tsui S.K."/>
        </authorList>
    </citation>
    <scope>NUCLEOTIDE SEQUENCE [LARGE SCALE GENOMIC DNA]</scope>
    <source>
        <strain evidence="3">Derp</strain>
    </source>
</reference>
<evidence type="ECO:0000256" key="1">
    <source>
        <dbReference type="SAM" id="MobiDB-lite"/>
    </source>
</evidence>
<protein>
    <submittedName>
        <fullName evidence="3">Uncharacterized protein</fullName>
    </submittedName>
</protein>
<keyword evidence="4" id="KW-1185">Reference proteome</keyword>
<feature type="region of interest" description="Disordered" evidence="1">
    <location>
        <begin position="103"/>
        <end position="122"/>
    </location>
</feature>
<reference evidence="3 4" key="2">
    <citation type="journal article" date="2022" name="Mol. Biol. Evol.">
        <title>Comparative Genomics Reveals Insights into the Divergent Evolution of Astigmatic Mites and Household Pest Adaptations.</title>
        <authorList>
            <person name="Xiong Q."/>
            <person name="Wan A.T."/>
            <person name="Liu X."/>
            <person name="Fung C.S."/>
            <person name="Xiao X."/>
            <person name="Malainual N."/>
            <person name="Hou J."/>
            <person name="Wang L."/>
            <person name="Wang M."/>
            <person name="Yang K.Y."/>
            <person name="Cui Y."/>
            <person name="Leung E.L."/>
            <person name="Nong W."/>
            <person name="Shin S.K."/>
            <person name="Au S.W."/>
            <person name="Jeong K.Y."/>
            <person name="Chew F.T."/>
            <person name="Hui J.H."/>
            <person name="Leung T.F."/>
            <person name="Tungtrongchitr A."/>
            <person name="Zhong N."/>
            <person name="Liu Z."/>
            <person name="Tsui S.K."/>
        </authorList>
    </citation>
    <scope>NUCLEOTIDE SEQUENCE [LARGE SCALE GENOMIC DNA]</scope>
    <source>
        <strain evidence="3">Derp</strain>
    </source>
</reference>
<gene>
    <name evidence="3" type="ORF">DERP_011018</name>
</gene>
<dbReference type="EMBL" id="NJHN03000010">
    <property type="protein sequence ID" value="KAH9426449.1"/>
    <property type="molecule type" value="Genomic_DNA"/>
</dbReference>
<keyword evidence="2" id="KW-0472">Membrane</keyword>
<accession>A0ABQ8JV35</accession>
<keyword evidence="2" id="KW-0812">Transmembrane</keyword>
<organism evidence="3 4">
    <name type="scientific">Dermatophagoides pteronyssinus</name>
    <name type="common">European house dust mite</name>
    <dbReference type="NCBI Taxonomy" id="6956"/>
    <lineage>
        <taxon>Eukaryota</taxon>
        <taxon>Metazoa</taxon>
        <taxon>Ecdysozoa</taxon>
        <taxon>Arthropoda</taxon>
        <taxon>Chelicerata</taxon>
        <taxon>Arachnida</taxon>
        <taxon>Acari</taxon>
        <taxon>Acariformes</taxon>
        <taxon>Sarcoptiformes</taxon>
        <taxon>Astigmata</taxon>
        <taxon>Psoroptidia</taxon>
        <taxon>Analgoidea</taxon>
        <taxon>Pyroglyphidae</taxon>
        <taxon>Dermatophagoidinae</taxon>
        <taxon>Dermatophagoides</taxon>
    </lineage>
</organism>
<sequence>MFIQQQQQQQQQQSHISSLPVSASDSFFPIPIELFDDQIIPTFILGTAWIFSCLSVIFLLYDIITTLLIRIVIDWNRKFWHLSIDLLRKNQINREKVIGNENAWTTDSPSSSSAAAPAPAPTPAPETKAILFGWNKSLLKTIHLRLNILKTLNKTLKSNQNNNNKQFASTIVGHTWRTIFYLTDVCYDRHICRLCSIEKYQYDDNRIRRNNMRSLFDRSLLIGNHFICLAAIFMNYNQILFYIFAIFYLSMAIPLTWIELLVRTSDDWKTIHLRHKFCEYQRLQKLNNIIMLTISALNYIVFAIFFMIYIRYDSFILNMSTELVSNIY</sequence>
<feature type="transmembrane region" description="Helical" evidence="2">
    <location>
        <begin position="49"/>
        <end position="73"/>
    </location>
</feature>
<feature type="transmembrane region" description="Helical" evidence="2">
    <location>
        <begin position="215"/>
        <end position="233"/>
    </location>
</feature>
<evidence type="ECO:0000313" key="4">
    <source>
        <dbReference type="Proteomes" id="UP000887458"/>
    </source>
</evidence>